<dbReference type="InterPro" id="IPR008181">
    <property type="entry name" value="dUTPase"/>
</dbReference>
<dbReference type="InterPro" id="IPR029054">
    <property type="entry name" value="dUTPase-like"/>
</dbReference>
<dbReference type="GO" id="GO:0046081">
    <property type="term" value="P:dUTP catabolic process"/>
    <property type="evidence" value="ECO:0007669"/>
    <property type="project" value="InterPro"/>
</dbReference>
<comment type="catalytic activity">
    <reaction evidence="5">
        <text>dUTP + H2O = dUMP + diphosphate + H(+)</text>
        <dbReference type="Rhea" id="RHEA:10248"/>
        <dbReference type="ChEBI" id="CHEBI:15377"/>
        <dbReference type="ChEBI" id="CHEBI:15378"/>
        <dbReference type="ChEBI" id="CHEBI:33019"/>
        <dbReference type="ChEBI" id="CHEBI:61555"/>
        <dbReference type="ChEBI" id="CHEBI:246422"/>
        <dbReference type="EC" id="3.6.1.23"/>
    </reaction>
</comment>
<protein>
    <recommendedName>
        <fullName evidence="2">dUTP diphosphatase</fullName>
        <ecNumber evidence="2">3.6.1.23</ecNumber>
    </recommendedName>
</protein>
<dbReference type="EMBL" id="AFVZ01000001">
    <property type="protein sequence ID" value="EHN58881.1"/>
    <property type="molecule type" value="Genomic_DNA"/>
</dbReference>
<dbReference type="PANTHER" id="PTHR11241">
    <property type="entry name" value="DEOXYURIDINE 5'-TRIPHOSPHATE NUCLEOTIDOHYDROLASE"/>
    <property type="match status" value="1"/>
</dbReference>
<gene>
    <name evidence="7" type="ORF">OKIT_0772</name>
</gene>
<dbReference type="GO" id="GO:0004170">
    <property type="term" value="F:dUTP diphosphatase activity"/>
    <property type="evidence" value="ECO:0007669"/>
    <property type="project" value="UniProtKB-EC"/>
</dbReference>
<keyword evidence="3 7" id="KW-0378">Hydrolase</keyword>
<name>G9WHZ6_9LACO</name>
<dbReference type="GO" id="GO:0006226">
    <property type="term" value="P:dUMP biosynthetic process"/>
    <property type="evidence" value="ECO:0007669"/>
    <property type="project" value="InterPro"/>
</dbReference>
<organism evidence="7 8">
    <name type="scientific">Oenococcus kitaharae DSM 17330</name>
    <dbReference type="NCBI Taxonomy" id="1045004"/>
    <lineage>
        <taxon>Bacteria</taxon>
        <taxon>Bacillati</taxon>
        <taxon>Bacillota</taxon>
        <taxon>Bacilli</taxon>
        <taxon>Lactobacillales</taxon>
        <taxon>Lactobacillaceae</taxon>
        <taxon>Oenococcus</taxon>
    </lineage>
</organism>
<keyword evidence="8" id="KW-1185">Reference proteome</keyword>
<dbReference type="EC" id="3.6.1.23" evidence="2"/>
<accession>G9WHZ6</accession>
<dbReference type="PATRIC" id="fig|1045004.4.peg.774"/>
<dbReference type="CDD" id="cd07557">
    <property type="entry name" value="trimeric_dUTPase"/>
    <property type="match status" value="1"/>
</dbReference>
<proteinExistence type="inferred from homology"/>
<dbReference type="Proteomes" id="UP000004959">
    <property type="component" value="Chromosome"/>
</dbReference>
<dbReference type="GO" id="GO:0000287">
    <property type="term" value="F:magnesium ion binding"/>
    <property type="evidence" value="ECO:0007669"/>
    <property type="project" value="InterPro"/>
</dbReference>
<dbReference type="Pfam" id="PF00692">
    <property type="entry name" value="dUTPase"/>
    <property type="match status" value="1"/>
</dbReference>
<sequence>MSYMTKERGFEIVTKYEQAGIQLPKRATAHAAGYDIQAAADMLIPADGTIKLVPTGLKAYMQTNEVLYLINRSSGPYKRGLVLPNSVGVIDADYYNNEKNEGEIFVQIQSISGQNVQIKKGDRIVQAIFMPFLTVDDDRAAGLRQGGFGSTGE</sequence>
<comment type="caution">
    <text evidence="7">The sequence shown here is derived from an EMBL/GenBank/DDBJ whole genome shotgun (WGS) entry which is preliminary data.</text>
</comment>
<evidence type="ECO:0000256" key="3">
    <source>
        <dbReference type="ARBA" id="ARBA00022801"/>
    </source>
</evidence>
<comment type="similarity">
    <text evidence="1">Belongs to the dUTPase family.</text>
</comment>
<evidence type="ECO:0000256" key="2">
    <source>
        <dbReference type="ARBA" id="ARBA00012379"/>
    </source>
</evidence>
<reference evidence="7 8" key="1">
    <citation type="journal article" date="2012" name="PLoS ONE">
        <title>Functional divergence in the genus oenococcus as predicted by genome sequencing of the newly-described species, Oenococcus kitaharae.</title>
        <authorList>
            <person name="Borneman A.R."/>
            <person name="McCarthy J.M."/>
            <person name="Chambers P.J."/>
            <person name="Bartowsky E.J."/>
        </authorList>
    </citation>
    <scope>NUCLEOTIDE SEQUENCE [LARGE SCALE GENOMIC DNA]</scope>
    <source>
        <strain evidence="8">DSM17330</strain>
    </source>
</reference>
<dbReference type="AlphaFoldDB" id="G9WHZ6"/>
<dbReference type="HOGENOM" id="CLU_068508_0_0_9"/>
<keyword evidence="4" id="KW-0546">Nucleotide metabolism</keyword>
<evidence type="ECO:0000313" key="8">
    <source>
        <dbReference type="Proteomes" id="UP000004959"/>
    </source>
</evidence>
<evidence type="ECO:0000259" key="6">
    <source>
        <dbReference type="Pfam" id="PF00692"/>
    </source>
</evidence>
<dbReference type="STRING" id="336988.NT96_08485"/>
<evidence type="ECO:0000313" key="7">
    <source>
        <dbReference type="EMBL" id="EHN58881.1"/>
    </source>
</evidence>
<feature type="domain" description="dUTPase-like" evidence="6">
    <location>
        <begin position="21"/>
        <end position="151"/>
    </location>
</feature>
<dbReference type="InterPro" id="IPR033704">
    <property type="entry name" value="dUTPase_trimeric"/>
</dbReference>
<dbReference type="eggNOG" id="COG0756">
    <property type="taxonomic scope" value="Bacteria"/>
</dbReference>
<dbReference type="PANTHER" id="PTHR11241:SF0">
    <property type="entry name" value="DEOXYURIDINE 5'-TRIPHOSPHATE NUCLEOTIDOHYDROLASE"/>
    <property type="match status" value="1"/>
</dbReference>
<dbReference type="InterPro" id="IPR036157">
    <property type="entry name" value="dUTPase-like_sf"/>
</dbReference>
<evidence type="ECO:0000256" key="1">
    <source>
        <dbReference type="ARBA" id="ARBA00006581"/>
    </source>
</evidence>
<evidence type="ECO:0000256" key="4">
    <source>
        <dbReference type="ARBA" id="ARBA00023080"/>
    </source>
</evidence>
<dbReference type="SUPFAM" id="SSF51283">
    <property type="entry name" value="dUTPase-like"/>
    <property type="match status" value="1"/>
</dbReference>
<evidence type="ECO:0000256" key="5">
    <source>
        <dbReference type="ARBA" id="ARBA00047686"/>
    </source>
</evidence>
<dbReference type="Gene3D" id="2.70.40.10">
    <property type="match status" value="1"/>
</dbReference>